<name>A0ABQ5CHE0_9ASTR</name>
<comment type="caution">
    <text evidence="2">The sequence shown here is derived from an EMBL/GenBank/DDBJ whole genome shotgun (WGS) entry which is preliminary data.</text>
</comment>
<dbReference type="PANTHER" id="PTHR46148:SF59">
    <property type="entry name" value="NUCLEOTIDYLTRANSFERASE, RIBONUCLEASE H"/>
    <property type="match status" value="1"/>
</dbReference>
<gene>
    <name evidence="2" type="ORF">Tco_0906771</name>
</gene>
<dbReference type="EMBL" id="BQNB010014298">
    <property type="protein sequence ID" value="GJT26496.1"/>
    <property type="molecule type" value="Genomic_DNA"/>
</dbReference>
<reference evidence="2" key="1">
    <citation type="journal article" date="2022" name="Int. J. Mol. Sci.">
        <title>Draft Genome of Tanacetum Coccineum: Genomic Comparison of Closely Related Tanacetum-Family Plants.</title>
        <authorList>
            <person name="Yamashiro T."/>
            <person name="Shiraishi A."/>
            <person name="Nakayama K."/>
            <person name="Satake H."/>
        </authorList>
    </citation>
    <scope>NUCLEOTIDE SEQUENCE</scope>
</reference>
<sequence>MFIEQSHDEVYGCLKGGSGNSGGKRLAISMVEEAWLSEKKEVKVTYVVHLLMFGFSEMMTLPIALQGTDIQNSQKTVHTEQTWTRETEEYKRAKDSKPKSKKVNFRKLNPRYVGPFKVLEKVESVAYKPELPEGMSRVHNTFHVSNLKKCHADEPLAVLLHGLHFDDKLQFVEELVEIIDREVKLLKRTAFH</sequence>
<feature type="domain" description="Tf2-1-like SH3-like" evidence="1">
    <location>
        <begin position="105"/>
        <end position="151"/>
    </location>
</feature>
<keyword evidence="3" id="KW-1185">Reference proteome</keyword>
<dbReference type="InterPro" id="IPR056924">
    <property type="entry name" value="SH3_Tf2-1"/>
</dbReference>
<proteinExistence type="predicted"/>
<dbReference type="Proteomes" id="UP001151760">
    <property type="component" value="Unassembled WGS sequence"/>
</dbReference>
<dbReference type="PANTHER" id="PTHR46148">
    <property type="entry name" value="CHROMO DOMAIN-CONTAINING PROTEIN"/>
    <property type="match status" value="1"/>
</dbReference>
<evidence type="ECO:0000313" key="2">
    <source>
        <dbReference type="EMBL" id="GJT26496.1"/>
    </source>
</evidence>
<dbReference type="Pfam" id="PF24626">
    <property type="entry name" value="SH3_Tf2-1"/>
    <property type="match status" value="1"/>
</dbReference>
<accession>A0ABQ5CHE0</accession>
<organism evidence="2 3">
    <name type="scientific">Tanacetum coccineum</name>
    <dbReference type="NCBI Taxonomy" id="301880"/>
    <lineage>
        <taxon>Eukaryota</taxon>
        <taxon>Viridiplantae</taxon>
        <taxon>Streptophyta</taxon>
        <taxon>Embryophyta</taxon>
        <taxon>Tracheophyta</taxon>
        <taxon>Spermatophyta</taxon>
        <taxon>Magnoliopsida</taxon>
        <taxon>eudicotyledons</taxon>
        <taxon>Gunneridae</taxon>
        <taxon>Pentapetalae</taxon>
        <taxon>asterids</taxon>
        <taxon>campanulids</taxon>
        <taxon>Asterales</taxon>
        <taxon>Asteraceae</taxon>
        <taxon>Asteroideae</taxon>
        <taxon>Anthemideae</taxon>
        <taxon>Anthemidinae</taxon>
        <taxon>Tanacetum</taxon>
    </lineage>
</organism>
<evidence type="ECO:0000259" key="1">
    <source>
        <dbReference type="Pfam" id="PF24626"/>
    </source>
</evidence>
<reference evidence="2" key="2">
    <citation type="submission" date="2022-01" db="EMBL/GenBank/DDBJ databases">
        <authorList>
            <person name="Yamashiro T."/>
            <person name="Shiraishi A."/>
            <person name="Satake H."/>
            <person name="Nakayama K."/>
        </authorList>
    </citation>
    <scope>NUCLEOTIDE SEQUENCE</scope>
</reference>
<evidence type="ECO:0000313" key="3">
    <source>
        <dbReference type="Proteomes" id="UP001151760"/>
    </source>
</evidence>
<protein>
    <recommendedName>
        <fullName evidence="1">Tf2-1-like SH3-like domain-containing protein</fullName>
    </recommendedName>
</protein>